<dbReference type="Proteomes" id="UP000012283">
    <property type="component" value="Unassembled WGS sequence"/>
</dbReference>
<dbReference type="OrthoDB" id="2692029at2"/>
<dbReference type="EMBL" id="APML01000016">
    <property type="protein sequence ID" value="ENH97669.1"/>
    <property type="molecule type" value="Genomic_DNA"/>
</dbReference>
<protein>
    <recommendedName>
        <fullName evidence="4">YwdI family protein</fullName>
    </recommendedName>
</protein>
<dbReference type="Pfam" id="PF17261">
    <property type="entry name" value="DUF5327"/>
    <property type="match status" value="1"/>
</dbReference>
<dbReference type="AlphaFoldDB" id="N4WEJ3"/>
<dbReference type="eggNOG" id="ENOG5033C32">
    <property type="taxonomic scope" value="Bacteria"/>
</dbReference>
<evidence type="ECO:0000313" key="3">
    <source>
        <dbReference type="Proteomes" id="UP000012283"/>
    </source>
</evidence>
<dbReference type="STRING" id="1308866.J416_03836"/>
<feature type="region of interest" description="Disordered" evidence="1">
    <location>
        <begin position="68"/>
        <end position="101"/>
    </location>
</feature>
<keyword evidence="3" id="KW-1185">Reference proteome</keyword>
<dbReference type="RefSeq" id="WP_003465137.1">
    <property type="nucleotide sequence ID" value="NZ_APML01000016.1"/>
</dbReference>
<name>N4WEJ3_9BACI</name>
<evidence type="ECO:0008006" key="4">
    <source>
        <dbReference type="Google" id="ProtNLM"/>
    </source>
</evidence>
<organism evidence="2 3">
    <name type="scientific">Gracilibacillus halophilus YIM-C55.5</name>
    <dbReference type="NCBI Taxonomy" id="1308866"/>
    <lineage>
        <taxon>Bacteria</taxon>
        <taxon>Bacillati</taxon>
        <taxon>Bacillota</taxon>
        <taxon>Bacilli</taxon>
        <taxon>Bacillales</taxon>
        <taxon>Bacillaceae</taxon>
        <taxon>Gracilibacillus</taxon>
    </lineage>
</organism>
<evidence type="ECO:0000313" key="2">
    <source>
        <dbReference type="EMBL" id="ENH97669.1"/>
    </source>
</evidence>
<sequence>MTISNQAVFNKIIAECHQAMEHESNVREHARAIQTLTELLTEDKSHTSVAGTRPSSVEPAMNQAEMQQMMGDLPRTHDKKNAKQPSTSREEEANGDSIFDF</sequence>
<dbReference type="PATRIC" id="fig|1308866.3.peg.777"/>
<dbReference type="InterPro" id="IPR035218">
    <property type="entry name" value="DUF5327"/>
</dbReference>
<reference evidence="2 3" key="1">
    <citation type="submission" date="2013-03" db="EMBL/GenBank/DDBJ databases">
        <title>Draft genome sequence of Gracibacillus halophilus YIM-C55.5, a moderately halophilic and thermophilic organism from the Xiaochaidamu salt lake.</title>
        <authorList>
            <person name="Sugumar T."/>
            <person name="Polireddy D.R."/>
            <person name="Antony A."/>
            <person name="Madhava Y.R."/>
            <person name="Sivakumar N."/>
        </authorList>
    </citation>
    <scope>NUCLEOTIDE SEQUENCE [LARGE SCALE GENOMIC DNA]</scope>
    <source>
        <strain evidence="2 3">YIM-C55.5</strain>
    </source>
</reference>
<gene>
    <name evidence="2" type="ORF">J416_03836</name>
</gene>
<evidence type="ECO:0000256" key="1">
    <source>
        <dbReference type="SAM" id="MobiDB-lite"/>
    </source>
</evidence>
<accession>N4WEJ3</accession>
<proteinExistence type="predicted"/>
<comment type="caution">
    <text evidence="2">The sequence shown here is derived from an EMBL/GenBank/DDBJ whole genome shotgun (WGS) entry which is preliminary data.</text>
</comment>